<keyword evidence="2" id="KW-0808">Transferase</keyword>
<proteinExistence type="predicted"/>
<reference evidence="3 4" key="3">
    <citation type="submission" date="2021-02" db="EMBL/GenBank/DDBJ databases">
        <authorList>
            <person name="Merkel A.Y."/>
        </authorList>
    </citation>
    <scope>NUCLEOTIDE SEQUENCE [LARGE SCALE GENOMIC DNA]</scope>
    <source>
        <strain evidence="3 4">T05b</strain>
    </source>
</reference>
<dbReference type="RefSeq" id="WP_205459205.1">
    <property type="nucleotide sequence ID" value="NZ_JAFHKK010000015.1"/>
</dbReference>
<dbReference type="PANTHER" id="PTHR30160:SF7">
    <property type="entry name" value="ADP-HEPTOSE--LPS HEPTOSYLTRANSFERASE 2"/>
    <property type="match status" value="1"/>
</dbReference>
<reference evidence="4" key="1">
    <citation type="submission" date="2021-02" db="EMBL/GenBank/DDBJ databases">
        <title>Sulfurospirillum tamanensis sp. nov.</title>
        <authorList>
            <person name="Merkel A.Y."/>
        </authorList>
    </citation>
    <scope>NUCLEOTIDE SEQUENCE [LARGE SCALE GENOMIC DNA]</scope>
    <source>
        <strain evidence="4">T05b</strain>
    </source>
</reference>
<dbReference type="InterPro" id="IPR002201">
    <property type="entry name" value="Glyco_trans_9"/>
</dbReference>
<evidence type="ECO:0000256" key="2">
    <source>
        <dbReference type="ARBA" id="ARBA00022679"/>
    </source>
</evidence>
<dbReference type="CDD" id="cd03789">
    <property type="entry name" value="GT9_LPS_heptosyltransferase"/>
    <property type="match status" value="1"/>
</dbReference>
<dbReference type="PANTHER" id="PTHR30160">
    <property type="entry name" value="TETRAACYLDISACCHARIDE 4'-KINASE-RELATED"/>
    <property type="match status" value="1"/>
</dbReference>
<comment type="caution">
    <text evidence="3">The sequence shown here is derived from an EMBL/GenBank/DDBJ whole genome shotgun (WGS) entry which is preliminary data.</text>
</comment>
<dbReference type="Proteomes" id="UP000703590">
    <property type="component" value="Unassembled WGS sequence"/>
</dbReference>
<sequence>MRLFIEVPVWLGDTIMASVAVENVMTHFKGAEVVVFGSKVATEVYKAHPSVSSVEVDESKQSKNRWQWLYQKTKTLGEFDLAVSFRRQWSTRFLLWCVNARQKARYRRLDKASIHQVKRYNDFAAHVLGVALPLGDLVLPFAPHSFARPTLGLNPGATYGSAKRWYPEEFAKVAIALSSTHDIVIFGGPSEQDIALEIETLLHEAHVTNVQNLAGKTTIAQLCAYIGGLAWFITNDSGPLHVSAAYKVNTVAIFGPTMNTETHGWHNPNERIVKLDLPCQPCMKRVCPLGHHACMRGVKAKDVLDKIALLA</sequence>
<dbReference type="Gene3D" id="3.40.50.2000">
    <property type="entry name" value="Glycogen Phosphorylase B"/>
    <property type="match status" value="2"/>
</dbReference>
<evidence type="ECO:0000313" key="3">
    <source>
        <dbReference type="EMBL" id="MBN2964653.1"/>
    </source>
</evidence>
<reference evidence="3 4" key="2">
    <citation type="submission" date="2021-02" db="EMBL/GenBank/DDBJ databases">
        <title>Sulfurospirillum tamanensis sp. nov.</title>
        <authorList>
            <person name="Frolova A."/>
            <person name="Merkel A."/>
            <person name="Slobodkin A."/>
        </authorList>
    </citation>
    <scope>NUCLEOTIDE SEQUENCE [LARGE SCALE GENOMIC DNA]</scope>
    <source>
        <strain evidence="3 4">T05b</strain>
    </source>
</reference>
<keyword evidence="4" id="KW-1185">Reference proteome</keyword>
<name>A0ABS2WSK5_9BACT</name>
<accession>A0ABS2WSK5</accession>
<dbReference type="EMBL" id="JAFHKK010000015">
    <property type="protein sequence ID" value="MBN2964653.1"/>
    <property type="molecule type" value="Genomic_DNA"/>
</dbReference>
<dbReference type="SUPFAM" id="SSF53756">
    <property type="entry name" value="UDP-Glycosyltransferase/glycogen phosphorylase"/>
    <property type="match status" value="1"/>
</dbReference>
<evidence type="ECO:0000313" key="4">
    <source>
        <dbReference type="Proteomes" id="UP000703590"/>
    </source>
</evidence>
<gene>
    <name evidence="3" type="ORF">JWV37_07665</name>
</gene>
<dbReference type="Pfam" id="PF01075">
    <property type="entry name" value="Glyco_transf_9"/>
    <property type="match status" value="1"/>
</dbReference>
<organism evidence="3 4">
    <name type="scientific">Sulfurospirillum tamanense</name>
    <dbReference type="NCBI Taxonomy" id="2813362"/>
    <lineage>
        <taxon>Bacteria</taxon>
        <taxon>Pseudomonadati</taxon>
        <taxon>Campylobacterota</taxon>
        <taxon>Epsilonproteobacteria</taxon>
        <taxon>Campylobacterales</taxon>
        <taxon>Sulfurospirillaceae</taxon>
        <taxon>Sulfurospirillum</taxon>
    </lineage>
</organism>
<dbReference type="InterPro" id="IPR051199">
    <property type="entry name" value="LPS_LOS_Heptosyltrfase"/>
</dbReference>
<evidence type="ECO:0000256" key="1">
    <source>
        <dbReference type="ARBA" id="ARBA00022676"/>
    </source>
</evidence>
<protein>
    <submittedName>
        <fullName evidence="3">Glycosyltransferase family 9 protein</fullName>
    </submittedName>
</protein>
<keyword evidence="1" id="KW-0328">Glycosyltransferase</keyword>